<organism evidence="5 6">
    <name type="scientific">Porphyromonas macacae</name>
    <dbReference type="NCBI Taxonomy" id="28115"/>
    <lineage>
        <taxon>Bacteria</taxon>
        <taxon>Pseudomonadati</taxon>
        <taxon>Bacteroidota</taxon>
        <taxon>Bacteroidia</taxon>
        <taxon>Bacteroidales</taxon>
        <taxon>Porphyromonadaceae</taxon>
        <taxon>Porphyromonas</taxon>
    </lineage>
</organism>
<dbReference type="RefSeq" id="WP_036873722.1">
    <property type="nucleotide sequence ID" value="NZ_JRFA01000014.1"/>
</dbReference>
<dbReference type="AlphaFoldDB" id="A0A0A2EAC1"/>
<accession>A0A0A2EAC1</accession>
<evidence type="ECO:0000259" key="4">
    <source>
        <dbReference type="Pfam" id="PF22124"/>
    </source>
</evidence>
<dbReference type="SUPFAM" id="SSF48208">
    <property type="entry name" value="Six-hairpin glycosidases"/>
    <property type="match status" value="1"/>
</dbReference>
<dbReference type="PANTHER" id="PTHR31084">
    <property type="entry name" value="ALPHA-L-FUCOSIDASE 2"/>
    <property type="match status" value="1"/>
</dbReference>
<dbReference type="GO" id="GO:0005975">
    <property type="term" value="P:carbohydrate metabolic process"/>
    <property type="evidence" value="ECO:0007669"/>
    <property type="project" value="InterPro"/>
</dbReference>
<proteinExistence type="predicted"/>
<dbReference type="InterPro" id="IPR016518">
    <property type="entry name" value="Alpha-L-fucosidase"/>
</dbReference>
<keyword evidence="1" id="KW-0732">Signal</keyword>
<keyword evidence="6" id="KW-1185">Reference proteome</keyword>
<evidence type="ECO:0000313" key="5">
    <source>
        <dbReference type="EMBL" id="KGN74390.1"/>
    </source>
</evidence>
<evidence type="ECO:0000313" key="6">
    <source>
        <dbReference type="Proteomes" id="UP000030103"/>
    </source>
</evidence>
<dbReference type="InterPro" id="IPR054363">
    <property type="entry name" value="GH95_cat"/>
</dbReference>
<dbReference type="InterPro" id="IPR012341">
    <property type="entry name" value="6hp_glycosidase-like_sf"/>
</dbReference>
<dbReference type="Pfam" id="PF22124">
    <property type="entry name" value="Glyco_hydro_95_cat"/>
    <property type="match status" value="1"/>
</dbReference>
<sequence length="817" mass="90962">MKTKRTFLLVLFFSSVVLQTLQAQQTKTDPSTCYYLNTPAAVWTEEFPLGNGRIGLTSNGGIRNWRITLNESSMWSGSTDAAALNPEAANHLPEIRRLLFENKNDSAQQLMYDTFVCGGSGSALGNGANAPYGSYQAGGTLQMDWNIPAQAEARHYRRELNLRTGISKETFRIGTTKITRRLFCSYTKDVHVIHIKAEGGILPDVSLTLNREERAVVSASGNRLRMQGTLNDGYGGQGLAYGITAQIALPKSGQLKTLRDKIKVSGASEIVLFIAHHTDYYKKGADPLLLCNSTLHRISALSWEHLKQEQKKTFSSYMDRVCLNLAPYQIASEKPIDIRLKNYEENPANDINLPALYLQMGRYLLLSSTRKGALPPNLQGLWTNRIQAPWNGDYHLNINLQMNYWPAEQGNLPETLNPLTDWVEKIVPSGNETARAFYRSRGWVTHILGNVWQFTAPGEHPSWGATNTGGAWLCQHLYNHYRYTQDTAYLHRIYPVMEGAAIFFADMLVEDPRNGYLVTAPTTSPENSFIMPDGKTVSIVAGSTIDNQILRELFDNIYEARQILGKKDDRGKIFLQKRDSLKPTTIGTDGRIMEWMEEYREAEPHHRHVSHLFGLYPGSEISVEHTPELAKAAEKTLLMRGGSSTSWSMAWKVNFWARLGRGDKALELLGLLLKPVTENGKNSGGGTLPNLFSSHPPFQIDGNFGGAGGIMQMLLDSESGVISPLPALPTLWSKGYVKGLRTVGNAECDLQWDTASPYTLTSMKLHAFSNYTHTVKLPPNSSKSCIVRCSSNEPYSIENGLLTVRCKAGSVIEIVFR</sequence>
<name>A0A0A2EAC1_9PORP</name>
<dbReference type="Gene3D" id="2.70.98.50">
    <property type="entry name" value="putative glycoside hydrolase family protein from bacillus halodurans"/>
    <property type="match status" value="1"/>
</dbReference>
<dbReference type="Proteomes" id="UP000030103">
    <property type="component" value="Unassembled WGS sequence"/>
</dbReference>
<dbReference type="eggNOG" id="COG1554">
    <property type="taxonomic scope" value="Bacteria"/>
</dbReference>
<dbReference type="OrthoDB" id="9802600at2"/>
<dbReference type="Pfam" id="PF21307">
    <property type="entry name" value="Glyco_hydro_95_C"/>
    <property type="match status" value="1"/>
</dbReference>
<dbReference type="InterPro" id="IPR027414">
    <property type="entry name" value="GH95_N_dom"/>
</dbReference>
<comment type="caution">
    <text evidence="5">The sequence shown here is derived from an EMBL/GenBank/DDBJ whole genome shotgun (WGS) entry which is preliminary data.</text>
</comment>
<evidence type="ECO:0000259" key="3">
    <source>
        <dbReference type="Pfam" id="PF21307"/>
    </source>
</evidence>
<dbReference type="STRING" id="28115.HQ47_04895"/>
<dbReference type="InterPro" id="IPR008928">
    <property type="entry name" value="6-hairpin_glycosidase_sf"/>
</dbReference>
<protein>
    <submittedName>
        <fullName evidence="5">Uncharacterized protein</fullName>
    </submittedName>
</protein>
<dbReference type="Pfam" id="PF14498">
    <property type="entry name" value="Glyco_hyd_65N_2"/>
    <property type="match status" value="1"/>
</dbReference>
<gene>
    <name evidence="5" type="ORF">HQ47_04895</name>
</gene>
<feature type="domain" description="Alpha fucosidase A-like C-terminal" evidence="3">
    <location>
        <begin position="717"/>
        <end position="779"/>
    </location>
</feature>
<dbReference type="GO" id="GO:0004560">
    <property type="term" value="F:alpha-L-fucosidase activity"/>
    <property type="evidence" value="ECO:0007669"/>
    <property type="project" value="InterPro"/>
</dbReference>
<feature type="domain" description="Glycosyl hydrolase family 95 N-terminal" evidence="2">
    <location>
        <begin position="37"/>
        <end position="282"/>
    </location>
</feature>
<evidence type="ECO:0000256" key="1">
    <source>
        <dbReference type="SAM" id="SignalP"/>
    </source>
</evidence>
<evidence type="ECO:0000259" key="2">
    <source>
        <dbReference type="Pfam" id="PF14498"/>
    </source>
</evidence>
<dbReference type="PANTHER" id="PTHR31084:SF0">
    <property type="entry name" value="ALPHA-L-FUCOSIDASE 2"/>
    <property type="match status" value="1"/>
</dbReference>
<feature type="signal peptide" evidence="1">
    <location>
        <begin position="1"/>
        <end position="23"/>
    </location>
</feature>
<dbReference type="InterPro" id="IPR049053">
    <property type="entry name" value="AFCA-like_C"/>
</dbReference>
<dbReference type="PIRSF" id="PIRSF007663">
    <property type="entry name" value="UCP007663"/>
    <property type="match status" value="1"/>
</dbReference>
<reference evidence="5 6" key="1">
    <citation type="submission" date="2014-09" db="EMBL/GenBank/DDBJ databases">
        <title>Draft Genome Sequence of Porphyromonas macacae COT-192_OH2859.</title>
        <authorList>
            <person name="Wallis C."/>
            <person name="Deusch O."/>
            <person name="O'Flynn C."/>
            <person name="Davis I."/>
            <person name="Horsfall A."/>
            <person name="Kirkwood N."/>
            <person name="Harris S."/>
            <person name="Eisen J.A."/>
            <person name="Coil D.A."/>
            <person name="Darling A.E."/>
            <person name="Jospin G."/>
            <person name="Alexiev A."/>
        </authorList>
    </citation>
    <scope>NUCLEOTIDE SEQUENCE [LARGE SCALE GENOMIC DNA]</scope>
    <source>
        <strain evidence="6">COT-192 OH2859</strain>
    </source>
</reference>
<feature type="domain" description="Glycosyl hydrolase family 95 catalytic" evidence="4">
    <location>
        <begin position="302"/>
        <end position="714"/>
    </location>
</feature>
<dbReference type="EMBL" id="JRFA01000014">
    <property type="protein sequence ID" value="KGN74390.1"/>
    <property type="molecule type" value="Genomic_DNA"/>
</dbReference>
<feature type="chain" id="PRO_5001986852" evidence="1">
    <location>
        <begin position="24"/>
        <end position="817"/>
    </location>
</feature>
<dbReference type="Gene3D" id="1.50.10.10">
    <property type="match status" value="1"/>
</dbReference>